<name>A0A6L6PE07_9BURK</name>
<feature type="signal peptide" evidence="1">
    <location>
        <begin position="1"/>
        <end position="24"/>
    </location>
</feature>
<organism evidence="2 3">
    <name type="scientific">Duganella radicis</name>
    <dbReference type="NCBI Taxonomy" id="551988"/>
    <lineage>
        <taxon>Bacteria</taxon>
        <taxon>Pseudomonadati</taxon>
        <taxon>Pseudomonadota</taxon>
        <taxon>Betaproteobacteria</taxon>
        <taxon>Burkholderiales</taxon>
        <taxon>Oxalobacteraceae</taxon>
        <taxon>Telluria group</taxon>
        <taxon>Duganella</taxon>
    </lineage>
</organism>
<dbReference type="AlphaFoldDB" id="A0A6L6PE07"/>
<dbReference type="RefSeq" id="WP_155461897.1">
    <property type="nucleotide sequence ID" value="NZ_WNKY01000001.1"/>
</dbReference>
<dbReference type="Gene3D" id="3.40.50.1820">
    <property type="entry name" value="alpha/beta hydrolase"/>
    <property type="match status" value="1"/>
</dbReference>
<sequence>MRDFRIMVASAVLLGAAGHVPAAAEETLLCIRGQSFVPGRELLQTRQLKMHTEGAPLGDLALPVAQRGVREKIWPELTLDEVKVAAFDEQLCGKEPAAELSITITDEDYAEIRAELNRGESDIARLNDVVRQAGAKAVPVKPFDKGTSVLYKRHDWVHLYFATSRDATNSSRAADAFGKLRSDKLTFGAVDISIPSDHRWAKLESPSVWRFDWDANPQRHVVMADGFQILSESKLKSELAQRASAFNKPGVLLFVHGFNNSFEQAAQRAAQLTYDLAFPGPTILYSWPSNGDVLSYMSDEEKARSAWRQMAAVLDQLTSLGPGVPVYIVAHSMGNRVFTQGMAELLRRRPGADKVVRQVVLASPDIGEQEFRERWLYELKSASPTRYTLYASNQDLPVAVSAWLHGERRLGSGGSGIAVFSGLDSIDASAITEEWFGLSHSYFGDNATVMSDLFMIINQGLEPAKRPRLSKASGTRGTYWEFKP</sequence>
<dbReference type="OrthoDB" id="9797755at2"/>
<reference evidence="2 3" key="1">
    <citation type="submission" date="2019-11" db="EMBL/GenBank/DDBJ databases">
        <title>Type strains purchased from KCTC, JCM and DSMZ.</title>
        <authorList>
            <person name="Lu H."/>
        </authorList>
    </citation>
    <scope>NUCLEOTIDE SEQUENCE [LARGE SCALE GENOMIC DNA]</scope>
    <source>
        <strain evidence="2 3">KCTC 22382</strain>
    </source>
</reference>
<evidence type="ECO:0000313" key="2">
    <source>
        <dbReference type="EMBL" id="MTV36575.1"/>
    </source>
</evidence>
<evidence type="ECO:0000313" key="3">
    <source>
        <dbReference type="Proteomes" id="UP000475582"/>
    </source>
</evidence>
<dbReference type="Proteomes" id="UP000475582">
    <property type="component" value="Unassembled WGS sequence"/>
</dbReference>
<protein>
    <submittedName>
        <fullName evidence="2">Alpha/beta fold hydrolase</fullName>
    </submittedName>
</protein>
<dbReference type="GO" id="GO:0016787">
    <property type="term" value="F:hydrolase activity"/>
    <property type="evidence" value="ECO:0007669"/>
    <property type="project" value="UniProtKB-KW"/>
</dbReference>
<gene>
    <name evidence="2" type="ORF">GM676_03115</name>
</gene>
<dbReference type="PANTHER" id="PTHR36513">
    <property type="entry name" value="ABC TRANSMEMBRANE TYPE-1 DOMAIN-CONTAINING PROTEIN"/>
    <property type="match status" value="1"/>
</dbReference>
<keyword evidence="3" id="KW-1185">Reference proteome</keyword>
<keyword evidence="2" id="KW-0378">Hydrolase</keyword>
<evidence type="ECO:0000256" key="1">
    <source>
        <dbReference type="SAM" id="SignalP"/>
    </source>
</evidence>
<dbReference type="PANTHER" id="PTHR36513:SF1">
    <property type="entry name" value="TRANSMEMBRANE PROTEIN"/>
    <property type="match status" value="1"/>
</dbReference>
<dbReference type="InterPro" id="IPR010297">
    <property type="entry name" value="DUF900_hydrolase"/>
</dbReference>
<keyword evidence="1" id="KW-0732">Signal</keyword>
<dbReference type="Pfam" id="PF05990">
    <property type="entry name" value="DUF900"/>
    <property type="match status" value="1"/>
</dbReference>
<accession>A0A6L6PE07</accession>
<dbReference type="SUPFAM" id="SSF53474">
    <property type="entry name" value="alpha/beta-Hydrolases"/>
    <property type="match status" value="1"/>
</dbReference>
<proteinExistence type="predicted"/>
<dbReference type="InterPro" id="IPR029058">
    <property type="entry name" value="AB_hydrolase_fold"/>
</dbReference>
<dbReference type="EMBL" id="WNKY01000001">
    <property type="protein sequence ID" value="MTV36575.1"/>
    <property type="molecule type" value="Genomic_DNA"/>
</dbReference>
<comment type="caution">
    <text evidence="2">The sequence shown here is derived from an EMBL/GenBank/DDBJ whole genome shotgun (WGS) entry which is preliminary data.</text>
</comment>
<feature type="chain" id="PRO_5027055142" evidence="1">
    <location>
        <begin position="25"/>
        <end position="484"/>
    </location>
</feature>